<dbReference type="SUPFAM" id="SSF53098">
    <property type="entry name" value="Ribonuclease H-like"/>
    <property type="match status" value="1"/>
</dbReference>
<dbReference type="Gene3D" id="1.10.340.70">
    <property type="match status" value="1"/>
</dbReference>
<organism evidence="1 2">
    <name type="scientific">Paramuricea clavata</name>
    <name type="common">Red gorgonian</name>
    <name type="synonym">Violescent sea-whip</name>
    <dbReference type="NCBI Taxonomy" id="317549"/>
    <lineage>
        <taxon>Eukaryota</taxon>
        <taxon>Metazoa</taxon>
        <taxon>Cnidaria</taxon>
        <taxon>Anthozoa</taxon>
        <taxon>Octocorallia</taxon>
        <taxon>Malacalcyonacea</taxon>
        <taxon>Plexauridae</taxon>
        <taxon>Paramuricea</taxon>
    </lineage>
</organism>
<dbReference type="Gene3D" id="3.30.420.10">
    <property type="entry name" value="Ribonuclease H-like superfamily/Ribonuclease H"/>
    <property type="match status" value="1"/>
</dbReference>
<name>A0A7D9M0R6_PARCT</name>
<dbReference type="PANTHER" id="PTHR47331">
    <property type="entry name" value="PHD-TYPE DOMAIN-CONTAINING PROTEIN"/>
    <property type="match status" value="1"/>
</dbReference>
<dbReference type="InterPro" id="IPR001584">
    <property type="entry name" value="Integrase_cat-core"/>
</dbReference>
<comment type="caution">
    <text evidence="1">The sequence shown here is derived from an EMBL/GenBank/DDBJ whole genome shotgun (WGS) entry which is preliminary data.</text>
</comment>
<gene>
    <name evidence="1" type="ORF">PACLA_8A024781</name>
</gene>
<dbReference type="Proteomes" id="UP001152795">
    <property type="component" value="Unassembled WGS sequence"/>
</dbReference>
<reference evidence="1" key="1">
    <citation type="submission" date="2020-04" db="EMBL/GenBank/DDBJ databases">
        <authorList>
            <person name="Alioto T."/>
            <person name="Alioto T."/>
            <person name="Gomez Garrido J."/>
        </authorList>
    </citation>
    <scope>NUCLEOTIDE SEQUENCE</scope>
    <source>
        <strain evidence="1">A484AB</strain>
    </source>
</reference>
<dbReference type="PROSITE" id="PS50994">
    <property type="entry name" value="INTEGRASE"/>
    <property type="match status" value="1"/>
</dbReference>
<dbReference type="InterPro" id="IPR041588">
    <property type="entry name" value="Integrase_H2C2"/>
</dbReference>
<dbReference type="InterPro" id="IPR012337">
    <property type="entry name" value="RNaseH-like_sf"/>
</dbReference>
<accession>A0A7D9M0R6</accession>
<keyword evidence="2" id="KW-1185">Reference proteome</keyword>
<evidence type="ECO:0000313" key="2">
    <source>
        <dbReference type="Proteomes" id="UP001152795"/>
    </source>
</evidence>
<dbReference type="AlphaFoldDB" id="A0A7D9M0R6"/>
<evidence type="ECO:0000313" key="1">
    <source>
        <dbReference type="EMBL" id="CAB4041455.1"/>
    </source>
</evidence>
<dbReference type="InterPro" id="IPR036397">
    <property type="entry name" value="RNaseH_sf"/>
</dbReference>
<proteinExistence type="predicted"/>
<dbReference type="Pfam" id="PF17921">
    <property type="entry name" value="Integrase_H2C2"/>
    <property type="match status" value="1"/>
</dbReference>
<sequence>MVYVQRFLRNCKVSVSERTFGSPLVEELEKAKKTLIRQEQIKTFTSEFRELKRGRPVHNQSKLVSLTPFLDEDDIIRVGGRIGKAAIPFVTRHPIVLDSSGDLTKLIVMDTHNKLGHAGVDNVRNELRQQFWILRFKATVKKNLHSCWLCKLRRTVPRPPRMADLPRDRLLVSPPFTKVGVDYFGPLQVKYGRKHLKRFVARRGSPQVIYSDNGTNFVGADWELKECIENWNQSQIANELSQKGIKWVFNLPASPHMGGAWERLVRSCKTTFKAVLKKQVLTDEVLATTMAEVESLVNSRPLTEVSSDVDAMEAITPNHFLLGRPSINLSPG</sequence>
<dbReference type="GO" id="GO:0003676">
    <property type="term" value="F:nucleic acid binding"/>
    <property type="evidence" value="ECO:0007669"/>
    <property type="project" value="InterPro"/>
</dbReference>
<dbReference type="EMBL" id="CACRXK020028355">
    <property type="protein sequence ID" value="CAB4041455.1"/>
    <property type="molecule type" value="Genomic_DNA"/>
</dbReference>
<dbReference type="OrthoDB" id="10055784at2759"/>
<dbReference type="GO" id="GO:0015074">
    <property type="term" value="P:DNA integration"/>
    <property type="evidence" value="ECO:0007669"/>
    <property type="project" value="InterPro"/>
</dbReference>
<dbReference type="PANTHER" id="PTHR47331:SF1">
    <property type="entry name" value="GAG-LIKE PROTEIN"/>
    <property type="match status" value="1"/>
</dbReference>
<protein>
    <submittedName>
        <fullName evidence="1">PREDICTED: uncharacterized protein LOC107329134</fullName>
    </submittedName>
</protein>
<feature type="non-terminal residue" evidence="1">
    <location>
        <position position="332"/>
    </location>
</feature>